<accession>A0A0D8XLZ5</accession>
<dbReference type="EMBL" id="KN716394">
    <property type="protein sequence ID" value="KJH45668.1"/>
    <property type="molecule type" value="Genomic_DNA"/>
</dbReference>
<keyword evidence="2" id="KW-0067">ATP-binding</keyword>
<dbReference type="InterPro" id="IPR001650">
    <property type="entry name" value="Helicase_C-like"/>
</dbReference>
<keyword evidence="2" id="KW-0378">Hydrolase</keyword>
<protein>
    <submittedName>
        <fullName evidence="2">Helicase protein</fullName>
    </submittedName>
</protein>
<dbReference type="GO" id="GO:0004386">
    <property type="term" value="F:helicase activity"/>
    <property type="evidence" value="ECO:0007669"/>
    <property type="project" value="UniProtKB-KW"/>
</dbReference>
<dbReference type="SUPFAM" id="SSF52540">
    <property type="entry name" value="P-loop containing nucleoside triphosphate hydrolases"/>
    <property type="match status" value="1"/>
</dbReference>
<dbReference type="InterPro" id="IPR027417">
    <property type="entry name" value="P-loop_NTPase"/>
</dbReference>
<name>A0A0D8XLZ5_DICVI</name>
<dbReference type="AlphaFoldDB" id="A0A0D8XLZ5"/>
<organism evidence="2 3">
    <name type="scientific">Dictyocaulus viviparus</name>
    <name type="common">Bovine lungworm</name>
    <dbReference type="NCBI Taxonomy" id="29172"/>
    <lineage>
        <taxon>Eukaryota</taxon>
        <taxon>Metazoa</taxon>
        <taxon>Ecdysozoa</taxon>
        <taxon>Nematoda</taxon>
        <taxon>Chromadorea</taxon>
        <taxon>Rhabditida</taxon>
        <taxon>Rhabditina</taxon>
        <taxon>Rhabditomorpha</taxon>
        <taxon>Strongyloidea</taxon>
        <taxon>Metastrongylidae</taxon>
        <taxon>Dictyocaulus</taxon>
    </lineage>
</organism>
<keyword evidence="3" id="KW-1185">Reference proteome</keyword>
<reference evidence="2 3" key="1">
    <citation type="submission" date="2013-11" db="EMBL/GenBank/DDBJ databases">
        <title>Draft genome of the bovine lungworm Dictyocaulus viviparus.</title>
        <authorList>
            <person name="Mitreva M."/>
        </authorList>
    </citation>
    <scope>NUCLEOTIDE SEQUENCE [LARGE SCALE GENOMIC DNA]</scope>
    <source>
        <strain evidence="2 3">HannoverDv2000</strain>
    </source>
</reference>
<keyword evidence="2" id="KW-0347">Helicase</keyword>
<evidence type="ECO:0000313" key="2">
    <source>
        <dbReference type="EMBL" id="KJH45668.1"/>
    </source>
</evidence>
<gene>
    <name evidence="2" type="ORF">DICVIV_08284</name>
</gene>
<evidence type="ECO:0000313" key="3">
    <source>
        <dbReference type="Proteomes" id="UP000053766"/>
    </source>
</evidence>
<sequence length="230" mass="26296">METMCDHFANIIGVQHNNALKIVLCTKRKLSLEFPVKQFTLKREDQSLPNIKQYLVECPGRDAKYQAVVELYSGLTIASCVIFTHTRRSASWLAERMTEKGHLVGVLHGEMSVEERAESIQRFKDGDFKVLITTNVCARGIDVSQVTIVINYDPPLLYETPSEPDYDTYLHRIGRTGRFGKAGIAINFVDSRETLLVIKKIEAFFVEQVFIPVRVFCTMLRIPEYTVQFI</sequence>
<dbReference type="PANTHER" id="PTHR47958">
    <property type="entry name" value="ATP-DEPENDENT RNA HELICASE DBP3"/>
    <property type="match status" value="1"/>
</dbReference>
<reference evidence="3" key="2">
    <citation type="journal article" date="2016" name="Sci. Rep.">
        <title>Dictyocaulus viviparus genome, variome and transcriptome elucidate lungworm biology and support future intervention.</title>
        <authorList>
            <person name="McNulty S.N."/>
            <person name="Strube C."/>
            <person name="Rosa B.A."/>
            <person name="Martin J.C."/>
            <person name="Tyagi R."/>
            <person name="Choi Y.J."/>
            <person name="Wang Q."/>
            <person name="Hallsworth Pepin K."/>
            <person name="Zhang X."/>
            <person name="Ozersky P."/>
            <person name="Wilson R.K."/>
            <person name="Sternberg P.W."/>
            <person name="Gasser R.B."/>
            <person name="Mitreva M."/>
        </authorList>
    </citation>
    <scope>NUCLEOTIDE SEQUENCE [LARGE SCALE GENOMIC DNA]</scope>
    <source>
        <strain evidence="3">HannoverDv2000</strain>
    </source>
</reference>
<dbReference type="CDD" id="cd18787">
    <property type="entry name" value="SF2_C_DEAD"/>
    <property type="match status" value="1"/>
</dbReference>
<dbReference type="Gene3D" id="3.40.50.300">
    <property type="entry name" value="P-loop containing nucleotide triphosphate hydrolases"/>
    <property type="match status" value="1"/>
</dbReference>
<dbReference type="Pfam" id="PF00271">
    <property type="entry name" value="Helicase_C"/>
    <property type="match status" value="1"/>
</dbReference>
<keyword evidence="2" id="KW-0547">Nucleotide-binding</keyword>
<evidence type="ECO:0000259" key="1">
    <source>
        <dbReference type="PROSITE" id="PS51194"/>
    </source>
</evidence>
<feature type="domain" description="Helicase C-terminal" evidence="1">
    <location>
        <begin position="50"/>
        <end position="224"/>
    </location>
</feature>
<dbReference type="STRING" id="29172.A0A0D8XLZ5"/>
<dbReference type="SMART" id="SM00490">
    <property type="entry name" value="HELICc"/>
    <property type="match status" value="1"/>
</dbReference>
<proteinExistence type="predicted"/>
<dbReference type="PROSITE" id="PS51194">
    <property type="entry name" value="HELICASE_CTER"/>
    <property type="match status" value="1"/>
</dbReference>
<dbReference type="Proteomes" id="UP000053766">
    <property type="component" value="Unassembled WGS sequence"/>
</dbReference>
<dbReference type="OrthoDB" id="10265785at2759"/>